<dbReference type="GO" id="GO:0042586">
    <property type="term" value="F:peptide deformylase activity"/>
    <property type="evidence" value="ECO:0007669"/>
    <property type="project" value="InterPro"/>
</dbReference>
<evidence type="ECO:0008006" key="4">
    <source>
        <dbReference type="Google" id="ProtNLM"/>
    </source>
</evidence>
<dbReference type="InterPro" id="IPR036821">
    <property type="entry name" value="Peptide_deformylase_sf"/>
</dbReference>
<comment type="caution">
    <text evidence="2">The sequence shown here is derived from an EMBL/GenBank/DDBJ whole genome shotgun (WGS) entry which is preliminary data.</text>
</comment>
<dbReference type="Gene3D" id="3.90.45.10">
    <property type="entry name" value="Peptide deformylase"/>
    <property type="match status" value="1"/>
</dbReference>
<protein>
    <recommendedName>
        <fullName evidence="4">Peptide deformylase</fullName>
    </recommendedName>
</protein>
<comment type="similarity">
    <text evidence="1">Belongs to the polypeptide deformylase family.</text>
</comment>
<dbReference type="RefSeq" id="WP_203002912.1">
    <property type="nucleotide sequence ID" value="NZ_JADWYU010000102.1"/>
</dbReference>
<dbReference type="Proteomes" id="UP000604475">
    <property type="component" value="Unassembled WGS sequence"/>
</dbReference>
<reference evidence="2" key="1">
    <citation type="submission" date="2020-12" db="EMBL/GenBank/DDBJ databases">
        <title>Genomic characterization of non-nitrogen-fixing Frankia strains.</title>
        <authorList>
            <person name="Carlos-Shanley C."/>
            <person name="Guerra T."/>
            <person name="Hahn D."/>
        </authorList>
    </citation>
    <scope>NUCLEOTIDE SEQUENCE</scope>
    <source>
        <strain evidence="2">CN6</strain>
    </source>
</reference>
<sequence>MDGVRTVTVFTDAMARLVGHEVDHLYGALYTARMRKGIQPISVTE</sequence>
<evidence type="ECO:0000313" key="3">
    <source>
        <dbReference type="Proteomes" id="UP000604475"/>
    </source>
</evidence>
<dbReference type="SUPFAM" id="SSF56420">
    <property type="entry name" value="Peptide deformylase"/>
    <property type="match status" value="1"/>
</dbReference>
<name>A0A937RER7_9ACTN</name>
<dbReference type="Pfam" id="PF01327">
    <property type="entry name" value="Pep_deformylase"/>
    <property type="match status" value="1"/>
</dbReference>
<gene>
    <name evidence="2" type="ORF">I7412_02570</name>
</gene>
<accession>A0A937RER7</accession>
<evidence type="ECO:0000256" key="1">
    <source>
        <dbReference type="ARBA" id="ARBA00010759"/>
    </source>
</evidence>
<keyword evidence="3" id="KW-1185">Reference proteome</keyword>
<proteinExistence type="inferred from homology"/>
<dbReference type="AlphaFoldDB" id="A0A937RER7"/>
<dbReference type="InterPro" id="IPR023635">
    <property type="entry name" value="Peptide_deformylase"/>
</dbReference>
<evidence type="ECO:0000313" key="2">
    <source>
        <dbReference type="EMBL" id="MBL7626079.1"/>
    </source>
</evidence>
<dbReference type="EMBL" id="JAEACQ010000123">
    <property type="protein sequence ID" value="MBL7626079.1"/>
    <property type="molecule type" value="Genomic_DNA"/>
</dbReference>
<organism evidence="2 3">
    <name type="scientific">Frankia nepalensis</name>
    <dbReference type="NCBI Taxonomy" id="1836974"/>
    <lineage>
        <taxon>Bacteria</taxon>
        <taxon>Bacillati</taxon>
        <taxon>Actinomycetota</taxon>
        <taxon>Actinomycetes</taxon>
        <taxon>Frankiales</taxon>
        <taxon>Frankiaceae</taxon>
        <taxon>Frankia</taxon>
    </lineage>
</organism>